<name>W4R1Y3_HALA3</name>
<organism evidence="2 3">
    <name type="scientific">Halalkalibacter akibai (strain ATCC 43226 / DSM 21942 / CIP 109018 / JCM 9157 / 1139)</name>
    <name type="common">Bacillus akibai</name>
    <dbReference type="NCBI Taxonomy" id="1236973"/>
    <lineage>
        <taxon>Bacteria</taxon>
        <taxon>Bacillati</taxon>
        <taxon>Bacillota</taxon>
        <taxon>Bacilli</taxon>
        <taxon>Bacillales</taxon>
        <taxon>Bacillaceae</taxon>
        <taxon>Halalkalibacter</taxon>
    </lineage>
</organism>
<dbReference type="AlphaFoldDB" id="W4R1Y3"/>
<evidence type="ECO:0000313" key="3">
    <source>
        <dbReference type="Proteomes" id="UP000018896"/>
    </source>
</evidence>
<evidence type="ECO:0000313" key="2">
    <source>
        <dbReference type="EMBL" id="GAE37549.1"/>
    </source>
</evidence>
<keyword evidence="3" id="KW-1185">Reference proteome</keyword>
<dbReference type="OrthoDB" id="2615321at2"/>
<dbReference type="Proteomes" id="UP000018896">
    <property type="component" value="Unassembled WGS sequence"/>
</dbReference>
<dbReference type="Pfam" id="PF13560">
    <property type="entry name" value="HTH_31"/>
    <property type="match status" value="1"/>
</dbReference>
<dbReference type="RefSeq" id="WP_035668474.1">
    <property type="nucleotide sequence ID" value="NZ_BAUV01000085.1"/>
</dbReference>
<dbReference type="SMART" id="SM00530">
    <property type="entry name" value="HTH_XRE"/>
    <property type="match status" value="1"/>
</dbReference>
<sequence>MFKHLGAQIRIRRTQEGIGLNAYAEKLGVSPGYLSNLETGKTETITLALLDKLQQELDLISIDISPEEDYDDFSYRTRLGTEALKDLQKTHPQEAEFLLSIVEQGIKALKK</sequence>
<dbReference type="eggNOG" id="COG1396">
    <property type="taxonomic scope" value="Bacteria"/>
</dbReference>
<dbReference type="InterPro" id="IPR001387">
    <property type="entry name" value="Cro/C1-type_HTH"/>
</dbReference>
<comment type="caution">
    <text evidence="2">The sequence shown here is derived from an EMBL/GenBank/DDBJ whole genome shotgun (WGS) entry which is preliminary data.</text>
</comment>
<dbReference type="STRING" id="1236973.JCM9157_4859"/>
<dbReference type="CDD" id="cd00093">
    <property type="entry name" value="HTH_XRE"/>
    <property type="match status" value="1"/>
</dbReference>
<evidence type="ECO:0000259" key="1">
    <source>
        <dbReference type="PROSITE" id="PS50943"/>
    </source>
</evidence>
<protein>
    <submittedName>
        <fullName evidence="2">Transcriptional regulator</fullName>
    </submittedName>
</protein>
<proteinExistence type="predicted"/>
<dbReference type="InterPro" id="IPR010982">
    <property type="entry name" value="Lambda_DNA-bd_dom_sf"/>
</dbReference>
<dbReference type="PROSITE" id="PS50943">
    <property type="entry name" value="HTH_CROC1"/>
    <property type="match status" value="1"/>
</dbReference>
<reference evidence="2 3" key="1">
    <citation type="journal article" date="2014" name="Genome Announc.">
        <title>Draft Genome Sequences of Three Alkaliphilic Bacillus Strains, Bacillus wakoensis JCM 9140T, Bacillus akibai JCM 9157T, and Bacillus hemicellulosilyticus JCM 9152T.</title>
        <authorList>
            <person name="Yuki M."/>
            <person name="Oshima K."/>
            <person name="Suda W."/>
            <person name="Oshida Y."/>
            <person name="Kitamura K."/>
            <person name="Iida T."/>
            <person name="Hattori M."/>
            <person name="Ohkuma M."/>
        </authorList>
    </citation>
    <scope>NUCLEOTIDE SEQUENCE [LARGE SCALE GENOMIC DNA]</scope>
    <source>
        <strain evidence="2 3">JCM 9157</strain>
    </source>
</reference>
<feature type="domain" description="HTH cro/C1-type" evidence="1">
    <location>
        <begin position="9"/>
        <end position="65"/>
    </location>
</feature>
<dbReference type="EMBL" id="BAUV01000085">
    <property type="protein sequence ID" value="GAE37549.1"/>
    <property type="molecule type" value="Genomic_DNA"/>
</dbReference>
<gene>
    <name evidence="2" type="ORF">JCM9157_4859</name>
</gene>
<dbReference type="SUPFAM" id="SSF47413">
    <property type="entry name" value="lambda repressor-like DNA-binding domains"/>
    <property type="match status" value="1"/>
</dbReference>
<dbReference type="Gene3D" id="1.10.260.40">
    <property type="entry name" value="lambda repressor-like DNA-binding domains"/>
    <property type="match status" value="1"/>
</dbReference>
<accession>W4R1Y3</accession>
<dbReference type="GO" id="GO:0003677">
    <property type="term" value="F:DNA binding"/>
    <property type="evidence" value="ECO:0007669"/>
    <property type="project" value="InterPro"/>
</dbReference>